<evidence type="ECO:0000313" key="2">
    <source>
        <dbReference type="EMBL" id="GIQ82945.1"/>
    </source>
</evidence>
<gene>
    <name evidence="2" type="ORF">KIPB_004178</name>
</gene>
<sequence>MANAPSAGSVDGTPPDADGGDGPRMTREQYEAATAEYGARVNQGRELFPHELLEYFNLNSLGGIGGLGTALSGANTDTEGRHTQMAQRLRESLAQSSAASPFGGMPHLHMPVPMTQGVGEAPPPAPQSPYADSAPSPMAPMSMAPMATRDTRPSAAPAMAHDPYMSIDGAGTLPPGPACPLDAGQGMGTHPQTADGHPDPLASLDMADMGMGMGMGVSGAGEARARASALGGDYYDRDRDDRDRDRDDGDASLSVSDMALGYVGDMTMDYVLASVSQVLAGDNMSVESLLSRDIISRELAQLNKTHTHAHAHAHADMADTLAPLGLADVSHPHMHARAAYPYPDVSHQEQGGERGLERGLGGRGDTLSMHHYDTQHDTQYEYPATGRDGQKGEWERERERDHERYRQKQLILRQQRRQRERERERERERGLVEGSLALSPLGQQGHRIPTGYEGTYTEGEYAERERGVAGDDGYQGYPPTQPDPHGIDRDMPTAQGGNYAHTQPLPQSAQPMPNGHVTHSQGGQGVAPPPLLHFATLQAMQAGDPCAQPSSCSGPQGVYMQQDGPDHPMASMGQGRGSHTLYGQGPLPPPLSVPPVCSHNSHTHPYRHTPRHPSPPSALPTSGAHYPYVGMGGGVGMHRRPGCMSLRQVSEGRERERERENERQREANDLFRHLRYTPGTLPLPVPVPVALGGERETDSEGESDAVTVDRQRVLRERRISIRSARRGRGKSMSVRARQWLRRVAREVGGGSGGYRGTDGGRGSGRGSGPVSGLTPNTHTDTHTDTHTGPAPSLGIGSRLGAPSSVQRSVLQDLRDSIPDIHRCLTESNRHMHGHGHAQTHTHTHTATATATDSDVTRFLLSCAFNKSPVTPHALALPAVLSRHTPGQAGPASTPGGECPLPCLVSALRQVSAALALSEVQRRQQRNRDRVHRVKALCRTEASASHRLDRDLATVSKALTNRKRLRERLGRVVRDASSLSSRLAVLRGGVCERETLGGRESARERAQMQALEAEVHAVQGVSQGQRHRIDSLHREEEGGAHQLRVLQARVTSLKSALSASEASVQTVQGQLEEVLAEQSSLSKALTCLRQDHQAQAERADQRESMRLADRLSRAKAHLLGVRQTLDARVARAKAALSDARAASALRVQTLHSSIAMEEARCAQALATLVDLRQAAVLMSVSPADVYPGTGVFGQVFGVSSPESPLCHHTHTPYPSAYTGTDVYGMDVYGDVMSEDRGVELGAAHGDLYQSQAPLLTRDPVHPYMYTSMSRQGVSKCSPGETEADPDPSPPSTPMPSHSTDQFAPITHWPFQ</sequence>
<feature type="compositionally biased region" description="Basic and acidic residues" evidence="1">
    <location>
        <begin position="368"/>
        <end position="379"/>
    </location>
</feature>
<feature type="compositionally biased region" description="Basic and acidic residues" evidence="1">
    <location>
        <begin position="346"/>
        <end position="357"/>
    </location>
</feature>
<comment type="caution">
    <text evidence="2">The sequence shown here is derived from an EMBL/GenBank/DDBJ whole genome shotgun (WGS) entry which is preliminary data.</text>
</comment>
<feature type="region of interest" description="Disordered" evidence="1">
    <location>
        <begin position="115"/>
        <end position="158"/>
    </location>
</feature>
<keyword evidence="3" id="KW-1185">Reference proteome</keyword>
<feature type="region of interest" description="Disordered" evidence="1">
    <location>
        <begin position="175"/>
        <end position="201"/>
    </location>
</feature>
<feature type="region of interest" description="Disordered" evidence="1">
    <location>
        <begin position="1"/>
        <end position="25"/>
    </location>
</feature>
<feature type="region of interest" description="Disordered" evidence="1">
    <location>
        <begin position="690"/>
        <end position="709"/>
    </location>
</feature>
<reference evidence="2 3" key="1">
    <citation type="journal article" date="2018" name="PLoS ONE">
        <title>The draft genome of Kipferlia bialata reveals reductive genome evolution in fornicate parasites.</title>
        <authorList>
            <person name="Tanifuji G."/>
            <person name="Takabayashi S."/>
            <person name="Kume K."/>
            <person name="Takagi M."/>
            <person name="Nakayama T."/>
            <person name="Kamikawa R."/>
            <person name="Inagaki Y."/>
            <person name="Hashimoto T."/>
        </authorList>
    </citation>
    <scope>NUCLEOTIDE SEQUENCE [LARGE SCALE GENOMIC DNA]</scope>
    <source>
        <strain evidence="2">NY0173</strain>
    </source>
</reference>
<evidence type="ECO:0000313" key="3">
    <source>
        <dbReference type="Proteomes" id="UP000265618"/>
    </source>
</evidence>
<feature type="compositionally biased region" description="Basic and acidic residues" evidence="1">
    <location>
        <begin position="234"/>
        <end position="249"/>
    </location>
</feature>
<feature type="compositionally biased region" description="Basic and acidic residues" evidence="1">
    <location>
        <begin position="417"/>
        <end position="429"/>
    </location>
</feature>
<protein>
    <submittedName>
        <fullName evidence="2">Uncharacterized protein</fullName>
    </submittedName>
</protein>
<feature type="compositionally biased region" description="Gly residues" evidence="1">
    <location>
        <begin position="747"/>
        <end position="769"/>
    </location>
</feature>
<feature type="region of interest" description="Disordered" evidence="1">
    <location>
        <begin position="468"/>
        <end position="530"/>
    </location>
</feature>
<accession>A0A9K3CVL6</accession>
<dbReference type="Proteomes" id="UP000265618">
    <property type="component" value="Unassembled WGS sequence"/>
</dbReference>
<feature type="region of interest" description="Disordered" evidence="1">
    <location>
        <begin position="1268"/>
        <end position="1310"/>
    </location>
</feature>
<feature type="compositionally biased region" description="Basic and acidic residues" evidence="1">
    <location>
        <begin position="388"/>
        <end position="406"/>
    </location>
</feature>
<feature type="region of interest" description="Disordered" evidence="1">
    <location>
        <begin position="343"/>
        <end position="429"/>
    </location>
</feature>
<name>A0A9K3CVL6_9EUKA</name>
<feature type="region of interest" description="Disordered" evidence="1">
    <location>
        <begin position="747"/>
        <end position="807"/>
    </location>
</feature>
<feature type="region of interest" description="Disordered" evidence="1">
    <location>
        <begin position="233"/>
        <end position="252"/>
    </location>
</feature>
<feature type="compositionally biased region" description="Low complexity" evidence="1">
    <location>
        <begin position="133"/>
        <end position="147"/>
    </location>
</feature>
<feature type="compositionally biased region" description="Basic and acidic residues" evidence="1">
    <location>
        <begin position="650"/>
        <end position="666"/>
    </location>
</feature>
<feature type="region of interest" description="Disordered" evidence="1">
    <location>
        <begin position="646"/>
        <end position="666"/>
    </location>
</feature>
<feature type="region of interest" description="Disordered" evidence="1">
    <location>
        <begin position="600"/>
        <end position="621"/>
    </location>
</feature>
<feature type="compositionally biased region" description="Basic residues" evidence="1">
    <location>
        <begin position="601"/>
        <end position="611"/>
    </location>
</feature>
<organism evidence="2 3">
    <name type="scientific">Kipferlia bialata</name>
    <dbReference type="NCBI Taxonomy" id="797122"/>
    <lineage>
        <taxon>Eukaryota</taxon>
        <taxon>Metamonada</taxon>
        <taxon>Carpediemonas-like organisms</taxon>
        <taxon>Kipferlia</taxon>
    </lineage>
</organism>
<proteinExistence type="predicted"/>
<evidence type="ECO:0000256" key="1">
    <source>
        <dbReference type="SAM" id="MobiDB-lite"/>
    </source>
</evidence>
<dbReference type="EMBL" id="BDIP01000868">
    <property type="protein sequence ID" value="GIQ82945.1"/>
    <property type="molecule type" value="Genomic_DNA"/>
</dbReference>
<feature type="compositionally biased region" description="Polar residues" evidence="1">
    <location>
        <begin position="500"/>
        <end position="521"/>
    </location>
</feature>